<comment type="pathway">
    <text evidence="2">Isoprenoid biosynthesis; dimethylallyl diphosphate biosynthesis; dimethylallyl diphosphate from isopentenyl diphosphate: step 1/1.</text>
</comment>
<dbReference type="InParanoid" id="A0A024GNF3"/>
<evidence type="ECO:0000259" key="12">
    <source>
        <dbReference type="PROSITE" id="PS51462"/>
    </source>
</evidence>
<evidence type="ECO:0000313" key="13">
    <source>
        <dbReference type="EMBL" id="CCI48050.1"/>
    </source>
</evidence>
<dbReference type="GO" id="GO:0005737">
    <property type="term" value="C:cytoplasm"/>
    <property type="evidence" value="ECO:0007669"/>
    <property type="project" value="TreeGrafter"/>
</dbReference>
<evidence type="ECO:0000313" key="14">
    <source>
        <dbReference type="Proteomes" id="UP000053237"/>
    </source>
</evidence>
<evidence type="ECO:0000256" key="8">
    <source>
        <dbReference type="ARBA" id="ARBA00022955"/>
    </source>
</evidence>
<keyword evidence="5" id="KW-0444">Lipid biosynthesis</keyword>
<evidence type="ECO:0000256" key="5">
    <source>
        <dbReference type="ARBA" id="ARBA00022516"/>
    </source>
</evidence>
<evidence type="ECO:0000256" key="3">
    <source>
        <dbReference type="ARBA" id="ARBA00007579"/>
    </source>
</evidence>
<dbReference type="GO" id="GO:0046872">
    <property type="term" value="F:metal ion binding"/>
    <property type="evidence" value="ECO:0007669"/>
    <property type="project" value="UniProtKB-KW"/>
</dbReference>
<dbReference type="SUPFAM" id="SSF55811">
    <property type="entry name" value="Nudix"/>
    <property type="match status" value="1"/>
</dbReference>
<evidence type="ECO:0000256" key="6">
    <source>
        <dbReference type="ARBA" id="ARBA00022723"/>
    </source>
</evidence>
<sequence>MLYIRRALSYSAPTSVANMIRSSFDEVIGNADTTQLQLMKEMCIQVDEKDNIIGPISKKDAHWHDGILHRAFSVFVFNSKNELLIQKRSKQKITFPEHWANTCCSHPLHVEDEMQDGIGVKKAAIRKLEHELGIPLTTFNVSSFRYIGSVLYKASSDVNWAEFELDHILLARGDINVQVNSNEVAEYAYVSKNALDGILRSEDRLLSPWFRLIARSQLPIWWDNLDTLLEKDDAKPVIYDMR</sequence>
<dbReference type="PIRSF" id="PIRSF018427">
    <property type="entry name" value="Isopntndiph_ism"/>
    <property type="match status" value="1"/>
</dbReference>
<comment type="caution">
    <text evidence="13">The sequence shown here is derived from an EMBL/GenBank/DDBJ whole genome shotgun (WGS) entry which is preliminary data.</text>
</comment>
<dbReference type="PANTHER" id="PTHR10885">
    <property type="entry name" value="ISOPENTENYL-DIPHOSPHATE DELTA-ISOMERASE"/>
    <property type="match status" value="1"/>
</dbReference>
<dbReference type="AlphaFoldDB" id="A0A024GNF3"/>
<dbReference type="GO" id="GO:0004452">
    <property type="term" value="F:isopentenyl-diphosphate delta-isomerase activity"/>
    <property type="evidence" value="ECO:0007669"/>
    <property type="project" value="UniProtKB-EC"/>
</dbReference>
<evidence type="ECO:0000256" key="4">
    <source>
        <dbReference type="ARBA" id="ARBA00012057"/>
    </source>
</evidence>
<dbReference type="Pfam" id="PF00293">
    <property type="entry name" value="NUDIX"/>
    <property type="match status" value="1"/>
</dbReference>
<dbReference type="EC" id="5.3.3.2" evidence="4"/>
<dbReference type="PANTHER" id="PTHR10885:SF0">
    <property type="entry name" value="ISOPENTENYL-DIPHOSPHATE DELTA-ISOMERASE"/>
    <property type="match status" value="1"/>
</dbReference>
<name>A0A024GNF3_9STRA</name>
<dbReference type="FunFam" id="3.90.79.10:FF:000012">
    <property type="entry name" value="Isopentenyl-diphosphate Delta-isomerase 1"/>
    <property type="match status" value="1"/>
</dbReference>
<proteinExistence type="inferred from homology"/>
<feature type="domain" description="Nudix hydrolase" evidence="12">
    <location>
        <begin position="67"/>
        <end position="212"/>
    </location>
</feature>
<dbReference type="OrthoDB" id="510307at2759"/>
<keyword evidence="9" id="KW-0443">Lipid metabolism</keyword>
<dbReference type="NCBIfam" id="TIGR02150">
    <property type="entry name" value="IPP_isom_1"/>
    <property type="match status" value="1"/>
</dbReference>
<reference evidence="13 14" key="1">
    <citation type="submission" date="2012-05" db="EMBL/GenBank/DDBJ databases">
        <title>Recombination and specialization in a pathogen metapopulation.</title>
        <authorList>
            <person name="Gardiner A."/>
            <person name="Kemen E."/>
            <person name="Schultz-Larsen T."/>
            <person name="MacLean D."/>
            <person name="Van Oosterhout C."/>
            <person name="Jones J.D.G."/>
        </authorList>
    </citation>
    <scope>NUCLEOTIDE SEQUENCE [LARGE SCALE GENOMIC DNA]</scope>
    <source>
        <strain evidence="13 14">Ac Nc2</strain>
    </source>
</reference>
<dbReference type="InterPro" id="IPR011876">
    <property type="entry name" value="IsopentenylPP_isomerase_typ1"/>
</dbReference>
<dbReference type="GO" id="GO:0050992">
    <property type="term" value="P:dimethylallyl diphosphate biosynthetic process"/>
    <property type="evidence" value="ECO:0007669"/>
    <property type="project" value="UniProtKB-UniPathway"/>
</dbReference>
<keyword evidence="11" id="KW-0413">Isomerase</keyword>
<accession>A0A024GNF3</accession>
<dbReference type="EMBL" id="CAIX01000202">
    <property type="protein sequence ID" value="CCI48050.1"/>
    <property type="molecule type" value="Genomic_DNA"/>
</dbReference>
<dbReference type="GO" id="GO:0009240">
    <property type="term" value="P:isopentenyl diphosphate biosynthetic process"/>
    <property type="evidence" value="ECO:0007669"/>
    <property type="project" value="TreeGrafter"/>
</dbReference>
<evidence type="ECO:0000256" key="7">
    <source>
        <dbReference type="ARBA" id="ARBA00022842"/>
    </source>
</evidence>
<dbReference type="InterPro" id="IPR015797">
    <property type="entry name" value="NUDIX_hydrolase-like_dom_sf"/>
</dbReference>
<gene>
    <name evidence="13" type="ORF">BN9_090990</name>
</gene>
<keyword evidence="7" id="KW-0460">Magnesium</keyword>
<dbReference type="Proteomes" id="UP000053237">
    <property type="component" value="Unassembled WGS sequence"/>
</dbReference>
<comment type="similarity">
    <text evidence="3">Belongs to the IPP isomerase type 1 family.</text>
</comment>
<evidence type="ECO:0000256" key="1">
    <source>
        <dbReference type="ARBA" id="ARBA00001946"/>
    </source>
</evidence>
<evidence type="ECO:0000256" key="9">
    <source>
        <dbReference type="ARBA" id="ARBA00023098"/>
    </source>
</evidence>
<dbReference type="CDD" id="cd02885">
    <property type="entry name" value="NUDIX_IPP_Isomerase"/>
    <property type="match status" value="1"/>
</dbReference>
<keyword evidence="14" id="KW-1185">Reference proteome</keyword>
<dbReference type="InterPro" id="IPR000086">
    <property type="entry name" value="NUDIX_hydrolase_dom"/>
</dbReference>
<keyword evidence="6" id="KW-0479">Metal-binding</keyword>
<dbReference type="PROSITE" id="PS51462">
    <property type="entry name" value="NUDIX"/>
    <property type="match status" value="1"/>
</dbReference>
<dbReference type="STRING" id="65357.A0A024GNF3"/>
<keyword evidence="10" id="KW-0414">Isoprene biosynthesis</keyword>
<comment type="cofactor">
    <cofactor evidence="1">
        <name>Mg(2+)</name>
        <dbReference type="ChEBI" id="CHEBI:18420"/>
    </cofactor>
</comment>
<keyword evidence="8" id="KW-0752">Steroid biosynthesis</keyword>
<dbReference type="Gene3D" id="3.90.79.10">
    <property type="entry name" value="Nucleoside Triphosphate Pyrophosphohydrolase"/>
    <property type="match status" value="1"/>
</dbReference>
<organism evidence="13 14">
    <name type="scientific">Albugo candida</name>
    <dbReference type="NCBI Taxonomy" id="65357"/>
    <lineage>
        <taxon>Eukaryota</taxon>
        <taxon>Sar</taxon>
        <taxon>Stramenopiles</taxon>
        <taxon>Oomycota</taxon>
        <taxon>Peronosporomycetes</taxon>
        <taxon>Albuginales</taxon>
        <taxon>Albuginaceae</taxon>
        <taxon>Albugo</taxon>
    </lineage>
</organism>
<evidence type="ECO:0000256" key="11">
    <source>
        <dbReference type="ARBA" id="ARBA00023235"/>
    </source>
</evidence>
<evidence type="ECO:0000256" key="2">
    <source>
        <dbReference type="ARBA" id="ARBA00004826"/>
    </source>
</evidence>
<dbReference type="GO" id="GO:0006694">
    <property type="term" value="P:steroid biosynthetic process"/>
    <property type="evidence" value="ECO:0007669"/>
    <property type="project" value="UniProtKB-KW"/>
</dbReference>
<evidence type="ECO:0000256" key="10">
    <source>
        <dbReference type="ARBA" id="ARBA00023229"/>
    </source>
</evidence>
<protein>
    <recommendedName>
        <fullName evidence="4">isopentenyl-diphosphate Delta-isomerase</fullName>
        <ecNumber evidence="4">5.3.3.2</ecNumber>
    </recommendedName>
</protein>
<dbReference type="UniPathway" id="UPA00059">
    <property type="reaction ID" value="UER00104"/>
</dbReference>
<dbReference type="NCBIfam" id="NF002995">
    <property type="entry name" value="PRK03759.1"/>
    <property type="match status" value="1"/>
</dbReference>